<dbReference type="RefSeq" id="WP_122099631.1">
    <property type="nucleotide sequence ID" value="NZ_JAMOHS010000028.1"/>
</dbReference>
<dbReference type="Proteomes" id="UP000279228">
    <property type="component" value="Unassembled WGS sequence"/>
</dbReference>
<protein>
    <submittedName>
        <fullName evidence="1">Uncharacterized protein</fullName>
    </submittedName>
</protein>
<name>A0ABX9URJ7_9PSED</name>
<dbReference type="EMBL" id="RFFN01000006">
    <property type="protein sequence ID" value="RMH95400.1"/>
    <property type="molecule type" value="Genomic_DNA"/>
</dbReference>
<keyword evidence="2" id="KW-1185">Reference proteome</keyword>
<evidence type="ECO:0000313" key="2">
    <source>
        <dbReference type="Proteomes" id="UP000279228"/>
    </source>
</evidence>
<accession>A0ABX9URJ7</accession>
<reference evidence="1 2" key="1">
    <citation type="submission" date="2018-10" db="EMBL/GenBank/DDBJ databases">
        <title>Pseudomonas songnenensis NEAU-ST5-5(T) genome.</title>
        <authorList>
            <person name="Pengp J."/>
            <person name="Liu Z.-P."/>
        </authorList>
    </citation>
    <scope>NUCLEOTIDE SEQUENCE [LARGE SCALE GENOMIC DNA]</scope>
    <source>
        <strain evidence="1 2">NEAU-ST5-5</strain>
    </source>
</reference>
<evidence type="ECO:0000313" key="1">
    <source>
        <dbReference type="EMBL" id="RMH95400.1"/>
    </source>
</evidence>
<gene>
    <name evidence="1" type="ORF">EA798_16535</name>
</gene>
<comment type="caution">
    <text evidence="1">The sequence shown here is derived from an EMBL/GenBank/DDBJ whole genome shotgun (WGS) entry which is preliminary data.</text>
</comment>
<organism evidence="1 2">
    <name type="scientific">Pseudomonas songnenensis</name>
    <dbReference type="NCBI Taxonomy" id="1176259"/>
    <lineage>
        <taxon>Bacteria</taxon>
        <taxon>Pseudomonadati</taxon>
        <taxon>Pseudomonadota</taxon>
        <taxon>Gammaproteobacteria</taxon>
        <taxon>Pseudomonadales</taxon>
        <taxon>Pseudomonadaceae</taxon>
        <taxon>Pseudomonas</taxon>
    </lineage>
</organism>
<sequence>MNDTLKVAGRIGAELGAAKAEVERLRGLLRDVSDVFEGQHPAPGLVIARVRNTLSQQAEPKCVTCNDVGIVGHSMLCPECADTWQQAKPAPAQDERSDELEAIHQYAFEVGGTEGGEYILEPEELDEVVRRANEPLEDVLRSLACSLGAGGYNAPTVDPAVFEQKIRWGIDQLTRPAQTEQQPVTWQFYQDGKWWNGDDRIKDHRKNTEAAGIPVRDLYAAPIAQTAPQPEQSGLVTLPRELVLRAVAAPTKNSVRENHSLIIDRGRAQAEIRAALSAVTAERDRLLEAKTAAALHAAVSAIYFDDNSDFCSALWEVVRSLAPELVDELESNPSAVWHKTESMAAKEA</sequence>
<proteinExistence type="predicted"/>